<dbReference type="PROSITE" id="PS00194">
    <property type="entry name" value="THIOREDOXIN_1"/>
    <property type="match status" value="1"/>
</dbReference>
<accession>A0A3B0UYX3</accession>
<dbReference type="PANTHER" id="PTHR45663:SF11">
    <property type="entry name" value="GEO12009P1"/>
    <property type="match status" value="1"/>
</dbReference>
<dbReference type="SUPFAM" id="SSF52833">
    <property type="entry name" value="Thioredoxin-like"/>
    <property type="match status" value="1"/>
</dbReference>
<dbReference type="InterPro" id="IPR013766">
    <property type="entry name" value="Thioredoxin_domain"/>
</dbReference>
<dbReference type="InterPro" id="IPR017937">
    <property type="entry name" value="Thioredoxin_CS"/>
</dbReference>
<dbReference type="Gene3D" id="3.40.30.10">
    <property type="entry name" value="Glutaredoxin"/>
    <property type="match status" value="1"/>
</dbReference>
<dbReference type="PANTHER" id="PTHR45663">
    <property type="entry name" value="GEO12009P1"/>
    <property type="match status" value="1"/>
</dbReference>
<feature type="domain" description="Thioredoxin" evidence="5">
    <location>
        <begin position="1"/>
        <end position="107"/>
    </location>
</feature>
<dbReference type="AlphaFoldDB" id="A0A3B0UYX3"/>
<dbReference type="GO" id="GO:0005829">
    <property type="term" value="C:cytosol"/>
    <property type="evidence" value="ECO:0007669"/>
    <property type="project" value="TreeGrafter"/>
</dbReference>
<dbReference type="GO" id="GO:0015035">
    <property type="term" value="F:protein-disulfide reductase activity"/>
    <property type="evidence" value="ECO:0007669"/>
    <property type="project" value="InterPro"/>
</dbReference>
<reference evidence="6" key="1">
    <citation type="submission" date="2018-06" db="EMBL/GenBank/DDBJ databases">
        <authorList>
            <person name="Zhirakovskaya E."/>
        </authorList>
    </citation>
    <scope>NUCLEOTIDE SEQUENCE</scope>
</reference>
<name>A0A3B0UYX3_9ZZZZ</name>
<dbReference type="Pfam" id="PF00085">
    <property type="entry name" value="Thioredoxin"/>
    <property type="match status" value="1"/>
</dbReference>
<gene>
    <name evidence="6" type="ORF">MNBD_BACTEROID07-2031</name>
</gene>
<dbReference type="PIRSF" id="PIRSF000077">
    <property type="entry name" value="Thioredoxin"/>
    <property type="match status" value="1"/>
</dbReference>
<evidence type="ECO:0000256" key="1">
    <source>
        <dbReference type="ARBA" id="ARBA00022448"/>
    </source>
</evidence>
<proteinExistence type="predicted"/>
<dbReference type="CDD" id="cd02947">
    <property type="entry name" value="TRX_family"/>
    <property type="match status" value="1"/>
</dbReference>
<evidence type="ECO:0000259" key="5">
    <source>
        <dbReference type="PROSITE" id="PS51352"/>
    </source>
</evidence>
<keyword evidence="2" id="KW-0249">Electron transport</keyword>
<dbReference type="PROSITE" id="PS51352">
    <property type="entry name" value="THIOREDOXIN_2"/>
    <property type="match status" value="1"/>
</dbReference>
<evidence type="ECO:0000256" key="2">
    <source>
        <dbReference type="ARBA" id="ARBA00022982"/>
    </source>
</evidence>
<keyword evidence="4" id="KW-0676">Redox-active center</keyword>
<dbReference type="GO" id="GO:0045454">
    <property type="term" value="P:cell redox homeostasis"/>
    <property type="evidence" value="ECO:0007669"/>
    <property type="project" value="TreeGrafter"/>
</dbReference>
<sequence>MENGFVNINFVNWEKELNSGLWLVDFWAEWCTACVSQDKVYSEIAGLFGDKLNIGKVNVSDNRMLADRFGVRNIPFLMLMKDGKMVMQMPGIQSKDYLINQIKQQLQ</sequence>
<evidence type="ECO:0000256" key="3">
    <source>
        <dbReference type="ARBA" id="ARBA00023157"/>
    </source>
</evidence>
<protein>
    <recommendedName>
        <fullName evidence="5">Thioredoxin domain-containing protein</fullName>
    </recommendedName>
</protein>
<evidence type="ECO:0000313" key="6">
    <source>
        <dbReference type="EMBL" id="VAW30687.1"/>
    </source>
</evidence>
<dbReference type="EMBL" id="UOET01000552">
    <property type="protein sequence ID" value="VAW30687.1"/>
    <property type="molecule type" value="Genomic_DNA"/>
</dbReference>
<keyword evidence="1" id="KW-0813">Transport</keyword>
<evidence type="ECO:0000256" key="4">
    <source>
        <dbReference type="ARBA" id="ARBA00023284"/>
    </source>
</evidence>
<dbReference type="InterPro" id="IPR005746">
    <property type="entry name" value="Thioredoxin"/>
</dbReference>
<dbReference type="InterPro" id="IPR036249">
    <property type="entry name" value="Thioredoxin-like_sf"/>
</dbReference>
<organism evidence="6">
    <name type="scientific">hydrothermal vent metagenome</name>
    <dbReference type="NCBI Taxonomy" id="652676"/>
    <lineage>
        <taxon>unclassified sequences</taxon>
        <taxon>metagenomes</taxon>
        <taxon>ecological metagenomes</taxon>
    </lineage>
</organism>
<keyword evidence="3" id="KW-1015">Disulfide bond</keyword>